<feature type="compositionally biased region" description="Basic residues" evidence="1">
    <location>
        <begin position="142"/>
        <end position="152"/>
    </location>
</feature>
<evidence type="ECO:0000256" key="1">
    <source>
        <dbReference type="SAM" id="MobiDB-lite"/>
    </source>
</evidence>
<reference evidence="2" key="1">
    <citation type="submission" date="2020-02" db="EMBL/GenBank/DDBJ databases">
        <authorList>
            <person name="Meier V. D."/>
        </authorList>
    </citation>
    <scope>NUCLEOTIDE SEQUENCE</scope>
    <source>
        <strain evidence="2">AVDCRST_MAG90</strain>
    </source>
</reference>
<evidence type="ECO:0000313" key="2">
    <source>
        <dbReference type="EMBL" id="CAA9363225.1"/>
    </source>
</evidence>
<proteinExistence type="predicted"/>
<feature type="region of interest" description="Disordered" evidence="1">
    <location>
        <begin position="63"/>
        <end position="166"/>
    </location>
</feature>
<feature type="non-terminal residue" evidence="2">
    <location>
        <position position="269"/>
    </location>
</feature>
<accession>A0A6J4MLS1</accession>
<dbReference type="AlphaFoldDB" id="A0A6J4MLS1"/>
<feature type="compositionally biased region" description="Basic and acidic residues" evidence="1">
    <location>
        <begin position="105"/>
        <end position="126"/>
    </location>
</feature>
<gene>
    <name evidence="2" type="ORF">AVDCRST_MAG90-3188</name>
</gene>
<dbReference type="EMBL" id="CADCUC010000671">
    <property type="protein sequence ID" value="CAA9363225.1"/>
    <property type="molecule type" value="Genomic_DNA"/>
</dbReference>
<feature type="region of interest" description="Disordered" evidence="1">
    <location>
        <begin position="1"/>
        <end position="36"/>
    </location>
</feature>
<protein>
    <submittedName>
        <fullName evidence="2">Macromolecule metabolism macromolecule synthesis, modification</fullName>
    </submittedName>
</protein>
<feature type="non-terminal residue" evidence="2">
    <location>
        <position position="1"/>
    </location>
</feature>
<feature type="compositionally biased region" description="Basic residues" evidence="1">
    <location>
        <begin position="246"/>
        <end position="257"/>
    </location>
</feature>
<feature type="region of interest" description="Disordered" evidence="1">
    <location>
        <begin position="205"/>
        <end position="269"/>
    </location>
</feature>
<sequence length="269" mass="29655">DPDTRPSRPPGVRLSARTRARPYGAPGPLHCGRRGRAAGSLRQIPVHNRVGVPLRAALPCAGASLQRARTGHPGLRRPRDRDEPGRGFPDPPRRPGHRAAGTGELDGRNPRRLWSERLGGRADRPRQPRQCRRRLSQCGGVRGRRVGSRPKLLRSALPQGDPGLGGRELRRTLRSWRAGRRADVRTRLVRLRRLGAHAARRHFARASPAAGKNRAASRRGGVWPPAGHPGARARRSHPDGGGFRLAQRRYRERHRASSSRIPGGATPRL</sequence>
<organism evidence="2">
    <name type="scientific">uncultured Microvirga sp</name>
    <dbReference type="NCBI Taxonomy" id="412392"/>
    <lineage>
        <taxon>Bacteria</taxon>
        <taxon>Pseudomonadati</taxon>
        <taxon>Pseudomonadota</taxon>
        <taxon>Alphaproteobacteria</taxon>
        <taxon>Hyphomicrobiales</taxon>
        <taxon>Methylobacteriaceae</taxon>
        <taxon>Microvirga</taxon>
        <taxon>environmental samples</taxon>
    </lineage>
</organism>
<name>A0A6J4MLS1_9HYPH</name>